<feature type="domain" description="Nudix hydrolase" evidence="2">
    <location>
        <begin position="1"/>
        <end position="127"/>
    </location>
</feature>
<dbReference type="PANTHER" id="PTHR43736:SF1">
    <property type="entry name" value="DIHYDRONEOPTERIN TRIPHOSPHATE DIPHOSPHATASE"/>
    <property type="match status" value="1"/>
</dbReference>
<reference evidence="4" key="1">
    <citation type="journal article" date="2019" name="Int. J. Syst. Evol. Microbiol.">
        <title>The Global Catalogue of Microorganisms (GCM) 10K type strain sequencing project: providing services to taxonomists for standard genome sequencing and annotation.</title>
        <authorList>
            <consortium name="The Broad Institute Genomics Platform"/>
            <consortium name="The Broad Institute Genome Sequencing Center for Infectious Disease"/>
            <person name="Wu L."/>
            <person name="Ma J."/>
        </authorList>
    </citation>
    <scope>NUCLEOTIDE SEQUENCE [LARGE SCALE GENOMIC DNA]</scope>
    <source>
        <strain evidence="4">TISTR 1827</strain>
    </source>
</reference>
<evidence type="ECO:0000313" key="3">
    <source>
        <dbReference type="EMBL" id="MFD2659958.1"/>
    </source>
</evidence>
<dbReference type="InterPro" id="IPR000086">
    <property type="entry name" value="NUDIX_hydrolase_dom"/>
</dbReference>
<dbReference type="PANTHER" id="PTHR43736">
    <property type="entry name" value="ADP-RIBOSE PYROPHOSPHATASE"/>
    <property type="match status" value="1"/>
</dbReference>
<evidence type="ECO:0000256" key="1">
    <source>
        <dbReference type="ARBA" id="ARBA00005582"/>
    </source>
</evidence>
<dbReference type="RefSeq" id="WP_379270631.1">
    <property type="nucleotide sequence ID" value="NZ_JBHUGT010000044.1"/>
</dbReference>
<dbReference type="InterPro" id="IPR015797">
    <property type="entry name" value="NUDIX_hydrolase-like_dom_sf"/>
</dbReference>
<protein>
    <submittedName>
        <fullName evidence="3">NUDIX domain-containing protein</fullName>
    </submittedName>
</protein>
<gene>
    <name evidence="3" type="ORF">ACFSW5_06715</name>
</gene>
<dbReference type="SUPFAM" id="SSF55811">
    <property type="entry name" value="Nudix"/>
    <property type="match status" value="1"/>
</dbReference>
<sequence>MTTIDKIAWIHLENGKLLCARSKGKSIYYIPGGKREPGESDEQTLVREIEEELSVRIKPVTITHYGTFEAQADGKAEGVRVKISCFTGQYEGTINPASEIEELAWLGYGDIDRVSEASRLIFERLRADGLLN</sequence>
<organism evidence="3 4">
    <name type="scientific">Paenibacillus thailandensis</name>
    <dbReference type="NCBI Taxonomy" id="393250"/>
    <lineage>
        <taxon>Bacteria</taxon>
        <taxon>Bacillati</taxon>
        <taxon>Bacillota</taxon>
        <taxon>Bacilli</taxon>
        <taxon>Bacillales</taxon>
        <taxon>Paenibacillaceae</taxon>
        <taxon>Paenibacillus</taxon>
    </lineage>
</organism>
<evidence type="ECO:0000259" key="2">
    <source>
        <dbReference type="PROSITE" id="PS51462"/>
    </source>
</evidence>
<dbReference type="EMBL" id="JBHUMY010000006">
    <property type="protein sequence ID" value="MFD2659958.1"/>
    <property type="molecule type" value="Genomic_DNA"/>
</dbReference>
<dbReference type="Pfam" id="PF00293">
    <property type="entry name" value="NUDIX"/>
    <property type="match status" value="1"/>
</dbReference>
<dbReference type="CDD" id="cd04690">
    <property type="entry name" value="NUDIX_Hydrolase"/>
    <property type="match status" value="1"/>
</dbReference>
<evidence type="ECO:0000313" key="4">
    <source>
        <dbReference type="Proteomes" id="UP001597493"/>
    </source>
</evidence>
<accession>A0ABW5QUT7</accession>
<comment type="caution">
    <text evidence="3">The sequence shown here is derived from an EMBL/GenBank/DDBJ whole genome shotgun (WGS) entry which is preliminary data.</text>
</comment>
<name>A0ABW5QUT7_9BACL</name>
<dbReference type="PROSITE" id="PS51462">
    <property type="entry name" value="NUDIX"/>
    <property type="match status" value="1"/>
</dbReference>
<dbReference type="Gene3D" id="3.90.79.10">
    <property type="entry name" value="Nucleoside Triphosphate Pyrophosphohydrolase"/>
    <property type="match status" value="1"/>
</dbReference>
<proteinExistence type="inferred from homology"/>
<dbReference type="Proteomes" id="UP001597493">
    <property type="component" value="Unassembled WGS sequence"/>
</dbReference>
<comment type="similarity">
    <text evidence="1">Belongs to the Nudix hydrolase family.</text>
</comment>
<keyword evidence="4" id="KW-1185">Reference proteome</keyword>